<reference evidence="2" key="1">
    <citation type="submission" date="2023-08" db="EMBL/GenBank/DDBJ databases">
        <authorList>
            <person name="Audoor S."/>
            <person name="Bilcke G."/>
        </authorList>
    </citation>
    <scope>NUCLEOTIDE SEQUENCE</scope>
</reference>
<dbReference type="AlphaFoldDB" id="A0AAD2FNC2"/>
<dbReference type="EMBL" id="CAKOGP040001725">
    <property type="protein sequence ID" value="CAJ1947063.1"/>
    <property type="molecule type" value="Genomic_DNA"/>
</dbReference>
<organism evidence="2 3">
    <name type="scientific">Cylindrotheca closterium</name>
    <dbReference type="NCBI Taxonomy" id="2856"/>
    <lineage>
        <taxon>Eukaryota</taxon>
        <taxon>Sar</taxon>
        <taxon>Stramenopiles</taxon>
        <taxon>Ochrophyta</taxon>
        <taxon>Bacillariophyta</taxon>
        <taxon>Bacillariophyceae</taxon>
        <taxon>Bacillariophycidae</taxon>
        <taxon>Bacillariales</taxon>
        <taxon>Bacillariaceae</taxon>
        <taxon>Cylindrotheca</taxon>
    </lineage>
</organism>
<feature type="region of interest" description="Disordered" evidence="1">
    <location>
        <begin position="1"/>
        <end position="30"/>
    </location>
</feature>
<evidence type="ECO:0000313" key="2">
    <source>
        <dbReference type="EMBL" id="CAJ1947063.1"/>
    </source>
</evidence>
<evidence type="ECO:0000256" key="1">
    <source>
        <dbReference type="SAM" id="MobiDB-lite"/>
    </source>
</evidence>
<comment type="caution">
    <text evidence="2">The sequence shown here is derived from an EMBL/GenBank/DDBJ whole genome shotgun (WGS) entry which is preliminary data.</text>
</comment>
<feature type="compositionally biased region" description="Basic residues" evidence="1">
    <location>
        <begin position="103"/>
        <end position="113"/>
    </location>
</feature>
<keyword evidence="3" id="KW-1185">Reference proteome</keyword>
<name>A0AAD2FNC2_9STRA</name>
<proteinExistence type="predicted"/>
<feature type="region of interest" description="Disordered" evidence="1">
    <location>
        <begin position="90"/>
        <end position="113"/>
    </location>
</feature>
<dbReference type="Proteomes" id="UP001295423">
    <property type="component" value="Unassembled WGS sequence"/>
</dbReference>
<protein>
    <submittedName>
        <fullName evidence="2">Uncharacterized protein</fullName>
    </submittedName>
</protein>
<sequence>MQDHTPNKDSFMVSPPRSVQQREEDSNDPEMSLVAALQTSFQQERSSSFFDGNQTAAIPFSISDGSPQRSTFDVLGEALDFLADDSFFQRDGSPEITAERIVDKKKHTGPPRQ</sequence>
<accession>A0AAD2FNC2</accession>
<evidence type="ECO:0000313" key="3">
    <source>
        <dbReference type="Proteomes" id="UP001295423"/>
    </source>
</evidence>
<gene>
    <name evidence="2" type="ORF">CYCCA115_LOCUS10959</name>
</gene>